<comment type="cofactor">
    <cofactor evidence="1">
        <name>FAD</name>
        <dbReference type="ChEBI" id="CHEBI:57692"/>
    </cofactor>
</comment>
<evidence type="ECO:0000256" key="7">
    <source>
        <dbReference type="ARBA" id="ARBA00023180"/>
    </source>
</evidence>
<dbReference type="GO" id="GO:0030327">
    <property type="term" value="P:prenylated protein catabolic process"/>
    <property type="evidence" value="ECO:0007669"/>
    <property type="project" value="TreeGrafter"/>
</dbReference>
<dbReference type="RefSeq" id="XP_051358990.1">
    <property type="nucleotide sequence ID" value="XM_051510087.1"/>
</dbReference>
<dbReference type="SUPFAM" id="SSF51905">
    <property type="entry name" value="FAD/NAD(P)-binding domain"/>
    <property type="match status" value="1"/>
</dbReference>
<dbReference type="Pfam" id="PF13450">
    <property type="entry name" value="NAD_binding_8"/>
    <property type="match status" value="1"/>
</dbReference>
<dbReference type="PANTHER" id="PTHR15944:SF0">
    <property type="entry name" value="PRENYLCYSTEINE LYASE DOMAIN-CONTAINING PROTEIN"/>
    <property type="match status" value="1"/>
</dbReference>
<dbReference type="AlphaFoldDB" id="A0A9P9XUP8"/>
<sequence length="544" mass="59497">MKFPWLELALTGFGATAGEAEVDEKVHNVAVIAGSSTAYYLSRFAETLPTNAPALNITIFEKTDRVGGRSLTVSAPSGQPVELGASIFITKNEILLNATRDFDLALGNLREGSPGDITAIWDGQEFVYQTTDGESWWWDVGKMFWRYGMSPYRAVNLVKDTVGRFLELYEEHNFPFRSLSAKVYELGLVKQTGITGSELLKQKNVRHMVSCNDAERTDKKQIDEKFARHIIQAATRVNYASNLAFIHGVEAMVSFATEGAVSVEGGNWQIFDKMVQSSGATLHRNTSVTSISRPKQDGKYFVSTKIDGSASAAEAYSIGFDEVVIAAPWQFSQITTDASVLRHKIEEVPYTKLHVTLFTSPYRLHPQFFGLAPGAKAPSNVYTTLSEDETPASGADGVGRTGFYSISTLKTTNNPNTGRLEFVYKIFSAEAISPAFLSSVLGTAVPDSFTGDKSPISWYHPAWFHSYPIELPRVTFQDPVVGDGVWYTGGIESFISTMETSALMGMNVAKLIVDEVGSFPQKGGEDKVAEDMYGKGADGPGDEL</sequence>
<keyword evidence="6" id="KW-0560">Oxidoreductase</keyword>
<dbReference type="Gene3D" id="3.50.50.60">
    <property type="entry name" value="FAD/NAD(P)-binding domain"/>
    <property type="match status" value="1"/>
</dbReference>
<comment type="caution">
    <text evidence="11">The sequence shown here is derived from an EMBL/GenBank/DDBJ whole genome shotgun (WGS) entry which is preliminary data.</text>
</comment>
<evidence type="ECO:0000256" key="8">
    <source>
        <dbReference type="SAM" id="MobiDB-lite"/>
    </source>
</evidence>
<feature type="chain" id="PRO_5040258494" evidence="9">
    <location>
        <begin position="21"/>
        <end position="544"/>
    </location>
</feature>
<dbReference type="EMBL" id="JAGIXG020000081">
    <property type="protein sequence ID" value="KAI6778134.1"/>
    <property type="molecule type" value="Genomic_DNA"/>
</dbReference>
<evidence type="ECO:0000256" key="3">
    <source>
        <dbReference type="ARBA" id="ARBA00022630"/>
    </source>
</evidence>
<dbReference type="Pfam" id="PF07156">
    <property type="entry name" value="Prenylcys_lyase"/>
    <property type="match status" value="1"/>
</dbReference>
<dbReference type="PIRSF" id="PIRSF036292">
    <property type="entry name" value="Prenylcysteine_oxidase"/>
    <property type="match status" value="1"/>
</dbReference>
<proteinExistence type="inferred from homology"/>
<keyword evidence="4 9" id="KW-0732">Signal</keyword>
<evidence type="ECO:0000313" key="12">
    <source>
        <dbReference type="Proteomes" id="UP001055219"/>
    </source>
</evidence>
<evidence type="ECO:0000259" key="10">
    <source>
        <dbReference type="Pfam" id="PF07156"/>
    </source>
</evidence>
<feature type="region of interest" description="Disordered" evidence="8">
    <location>
        <begin position="521"/>
        <end position="544"/>
    </location>
</feature>
<dbReference type="PANTHER" id="PTHR15944">
    <property type="entry name" value="FARNESYLCYSTEINE LYASE"/>
    <property type="match status" value="1"/>
</dbReference>
<feature type="compositionally biased region" description="Basic and acidic residues" evidence="8">
    <location>
        <begin position="523"/>
        <end position="533"/>
    </location>
</feature>
<reference evidence="11" key="2">
    <citation type="submission" date="2022-07" db="EMBL/GenBank/DDBJ databases">
        <authorList>
            <person name="Goncalves M.F.M."/>
            <person name="Hilario S."/>
            <person name="Van De Peer Y."/>
            <person name="Esteves A.C."/>
            <person name="Alves A."/>
        </authorList>
    </citation>
    <scope>NUCLEOTIDE SEQUENCE</scope>
    <source>
        <strain evidence="11">MUM 19.33</strain>
    </source>
</reference>
<evidence type="ECO:0000256" key="2">
    <source>
        <dbReference type="ARBA" id="ARBA00009967"/>
    </source>
</evidence>
<dbReference type="InterPro" id="IPR017046">
    <property type="entry name" value="Prenylcysteine_Oxase1"/>
</dbReference>
<evidence type="ECO:0000256" key="4">
    <source>
        <dbReference type="ARBA" id="ARBA00022729"/>
    </source>
</evidence>
<keyword evidence="7" id="KW-0325">Glycoprotein</keyword>
<dbReference type="GO" id="GO:0016829">
    <property type="term" value="F:lyase activity"/>
    <property type="evidence" value="ECO:0007669"/>
    <property type="project" value="UniProtKB-KW"/>
</dbReference>
<dbReference type="InterPro" id="IPR036188">
    <property type="entry name" value="FAD/NAD-bd_sf"/>
</dbReference>
<keyword evidence="12" id="KW-1185">Reference proteome</keyword>
<feature type="domain" description="Prenylcysteine lyase" evidence="10">
    <location>
        <begin position="134"/>
        <end position="515"/>
    </location>
</feature>
<keyword evidence="3" id="KW-0285">Flavoprotein</keyword>
<protein>
    <submittedName>
        <fullName evidence="11">Farnesylcysteine lyase-like protein</fullName>
    </submittedName>
</protein>
<comment type="similarity">
    <text evidence="2">Belongs to the prenylcysteine oxidase family.</text>
</comment>
<evidence type="ECO:0000313" key="11">
    <source>
        <dbReference type="EMBL" id="KAI6778134.1"/>
    </source>
</evidence>
<reference evidence="11" key="1">
    <citation type="journal article" date="2021" name="J Fungi (Basel)">
        <title>Genomic and Metabolomic Analyses of the Marine Fungus Emericellopsis cladophorae: Insights into Saltwater Adaptability Mechanisms and Its Biosynthetic Potential.</title>
        <authorList>
            <person name="Goncalves M.F.M."/>
            <person name="Hilario S."/>
            <person name="Van de Peer Y."/>
            <person name="Esteves A.C."/>
            <person name="Alves A."/>
        </authorList>
    </citation>
    <scope>NUCLEOTIDE SEQUENCE</scope>
    <source>
        <strain evidence="11">MUM 19.33</strain>
    </source>
</reference>
<organism evidence="11 12">
    <name type="scientific">Emericellopsis cladophorae</name>
    <dbReference type="NCBI Taxonomy" id="2686198"/>
    <lineage>
        <taxon>Eukaryota</taxon>
        <taxon>Fungi</taxon>
        <taxon>Dikarya</taxon>
        <taxon>Ascomycota</taxon>
        <taxon>Pezizomycotina</taxon>
        <taxon>Sordariomycetes</taxon>
        <taxon>Hypocreomycetidae</taxon>
        <taxon>Hypocreales</taxon>
        <taxon>Bionectriaceae</taxon>
        <taxon>Emericellopsis</taxon>
    </lineage>
</organism>
<dbReference type="OrthoDB" id="437369at2759"/>
<dbReference type="GO" id="GO:0001735">
    <property type="term" value="F:prenylcysteine oxidase activity"/>
    <property type="evidence" value="ECO:0007669"/>
    <property type="project" value="InterPro"/>
</dbReference>
<dbReference type="GeneID" id="75828454"/>
<feature type="signal peptide" evidence="9">
    <location>
        <begin position="1"/>
        <end position="20"/>
    </location>
</feature>
<gene>
    <name evidence="11" type="ORF">J7T54_001938</name>
</gene>
<dbReference type="InterPro" id="IPR010795">
    <property type="entry name" value="Prenylcys_lyase"/>
</dbReference>
<keyword evidence="5" id="KW-0274">FAD</keyword>
<name>A0A9P9XUP8_9HYPO</name>
<evidence type="ECO:0000256" key="6">
    <source>
        <dbReference type="ARBA" id="ARBA00023002"/>
    </source>
</evidence>
<dbReference type="Proteomes" id="UP001055219">
    <property type="component" value="Unassembled WGS sequence"/>
</dbReference>
<evidence type="ECO:0000256" key="5">
    <source>
        <dbReference type="ARBA" id="ARBA00022827"/>
    </source>
</evidence>
<dbReference type="GO" id="GO:0030328">
    <property type="term" value="P:prenylcysteine catabolic process"/>
    <property type="evidence" value="ECO:0007669"/>
    <property type="project" value="InterPro"/>
</dbReference>
<accession>A0A9P9XUP8</accession>
<evidence type="ECO:0000256" key="9">
    <source>
        <dbReference type="SAM" id="SignalP"/>
    </source>
</evidence>
<evidence type="ECO:0000256" key="1">
    <source>
        <dbReference type="ARBA" id="ARBA00001974"/>
    </source>
</evidence>
<keyword evidence="11" id="KW-0456">Lyase</keyword>